<feature type="chain" id="PRO_5037804333" description="Lipoprotein" evidence="1">
    <location>
        <begin position="21"/>
        <end position="169"/>
    </location>
</feature>
<dbReference type="EMBL" id="JAEKNS010000113">
    <property type="protein sequence ID" value="MBJ7595354.1"/>
    <property type="molecule type" value="Genomic_DNA"/>
</dbReference>
<dbReference type="Proteomes" id="UP000606991">
    <property type="component" value="Unassembled WGS sequence"/>
</dbReference>
<evidence type="ECO:0000313" key="2">
    <source>
        <dbReference type="EMBL" id="MBJ7595354.1"/>
    </source>
</evidence>
<dbReference type="RefSeq" id="WP_337312387.1">
    <property type="nucleotide sequence ID" value="NZ_JAEKNS010000113.1"/>
</dbReference>
<evidence type="ECO:0000256" key="1">
    <source>
        <dbReference type="SAM" id="SignalP"/>
    </source>
</evidence>
<sequence>MRAAAAAVAVLVSGCGAATASPAVSRIPSAPAKTPAGCAPSPCAAGGGVTVHVTRVVWPYTPSPLVGAPTLNPLTHLVFVEVGIRADAALVLPPTAFVLHAPGSQPLPVDLVEGGEECEGAGGGAVVTPAAMAARLGMCFDIGVASFSGFALGITLPNGRQLQIPIPGA</sequence>
<proteinExistence type="predicted"/>
<name>A0A934N6F5_9BACT</name>
<organism evidence="2 3">
    <name type="scientific">Candidatus Aeolococcus gillhamiae</name>
    <dbReference type="NCBI Taxonomy" id="3127015"/>
    <lineage>
        <taxon>Bacteria</taxon>
        <taxon>Bacillati</taxon>
        <taxon>Candidatus Dormiibacterota</taxon>
        <taxon>Candidatus Dormibacteria</taxon>
        <taxon>Candidatus Aeolococcales</taxon>
        <taxon>Candidatus Aeolococcaceae</taxon>
        <taxon>Candidatus Aeolococcus</taxon>
    </lineage>
</organism>
<reference evidence="2 3" key="1">
    <citation type="submission" date="2020-10" db="EMBL/GenBank/DDBJ databases">
        <title>Ca. Dormibacterota MAGs.</title>
        <authorList>
            <person name="Montgomery K."/>
        </authorList>
    </citation>
    <scope>NUCLEOTIDE SEQUENCE [LARGE SCALE GENOMIC DNA]</scope>
    <source>
        <strain evidence="2">SC8812_S17_18</strain>
    </source>
</reference>
<gene>
    <name evidence="2" type="ORF">JF886_10925</name>
</gene>
<protein>
    <recommendedName>
        <fullName evidence="4">Lipoprotein</fullName>
    </recommendedName>
</protein>
<evidence type="ECO:0008006" key="4">
    <source>
        <dbReference type="Google" id="ProtNLM"/>
    </source>
</evidence>
<dbReference type="PROSITE" id="PS51257">
    <property type="entry name" value="PROKAR_LIPOPROTEIN"/>
    <property type="match status" value="1"/>
</dbReference>
<evidence type="ECO:0000313" key="3">
    <source>
        <dbReference type="Proteomes" id="UP000606991"/>
    </source>
</evidence>
<feature type="signal peptide" evidence="1">
    <location>
        <begin position="1"/>
        <end position="20"/>
    </location>
</feature>
<keyword evidence="1" id="KW-0732">Signal</keyword>
<accession>A0A934N6F5</accession>
<dbReference type="AlphaFoldDB" id="A0A934N6F5"/>
<comment type="caution">
    <text evidence="2">The sequence shown here is derived from an EMBL/GenBank/DDBJ whole genome shotgun (WGS) entry which is preliminary data.</text>
</comment>